<dbReference type="Proteomes" id="UP000198634">
    <property type="component" value="Unassembled WGS sequence"/>
</dbReference>
<dbReference type="InterPro" id="IPR043167">
    <property type="entry name" value="LpxI_C_sf"/>
</dbReference>
<dbReference type="EMBL" id="FOEP01000001">
    <property type="protein sequence ID" value="SEP63897.1"/>
    <property type="molecule type" value="Genomic_DNA"/>
</dbReference>
<dbReference type="PANTHER" id="PTHR39962:SF1">
    <property type="entry name" value="LPXI FAMILY PROTEIN"/>
    <property type="match status" value="1"/>
</dbReference>
<reference evidence="3 4" key="1">
    <citation type="submission" date="2016-10" db="EMBL/GenBank/DDBJ databases">
        <authorList>
            <person name="de Groot N.N."/>
        </authorList>
    </citation>
    <scope>NUCLEOTIDE SEQUENCE [LARGE SCALE GENOMIC DNA]</scope>
    <source>
        <strain evidence="3 4">DSM 22007</strain>
    </source>
</reference>
<dbReference type="RefSeq" id="WP_090267716.1">
    <property type="nucleotide sequence ID" value="NZ_FOEP01000001.1"/>
</dbReference>
<dbReference type="OrthoDB" id="9789836at2"/>
<protein>
    <recommendedName>
        <fullName evidence="5">Phosphatidate cytidylyltransferase</fullName>
    </recommendedName>
</protein>
<evidence type="ECO:0000259" key="2">
    <source>
        <dbReference type="Pfam" id="PF17930"/>
    </source>
</evidence>
<dbReference type="PANTHER" id="PTHR39962">
    <property type="entry name" value="BLL4848 PROTEIN"/>
    <property type="match status" value="1"/>
</dbReference>
<feature type="domain" description="LpxI C-terminal" evidence="1">
    <location>
        <begin position="130"/>
        <end position="262"/>
    </location>
</feature>
<gene>
    <name evidence="3" type="ORF">SAMN04488092_101451</name>
</gene>
<dbReference type="AlphaFoldDB" id="A0A1H8ZI32"/>
<sequence length="267" mass="27248">MAGRLAILAGSGALPAEIAAAQPEALCVAFDGVAHQVPGAVVHQFEALGAVFDDLRAQGVGQVVLAGSMARPPLDPAKFDPVMLALAPRLLAAMQGGDDTLLRLVITIFEEQGFDVLGAHEVLPGLTAEEGLSVGAAPTAGDLDDADRAADILDALAPVDVGQGAVVAGGLCLGIETIQGTDALLEFVAKTPPALRRGARGVFVKAAKRGQDLRVDMPAIGPDTVARVAAADLAGIVVQAEHVLILERKSTLDAIEKAGLFLLSRVL</sequence>
<dbReference type="InterPro" id="IPR053174">
    <property type="entry name" value="LpxI"/>
</dbReference>
<accession>A0A1H8ZI32</accession>
<dbReference type="Gene3D" id="3.40.140.80">
    <property type="match status" value="1"/>
</dbReference>
<proteinExistence type="predicted"/>
<name>A0A1H8ZI32_9RHOB</name>
<dbReference type="STRING" id="657014.SAMN04488092_101451"/>
<feature type="domain" description="LpxI N-terminal" evidence="2">
    <location>
        <begin position="4"/>
        <end position="126"/>
    </location>
</feature>
<keyword evidence="4" id="KW-1185">Reference proteome</keyword>
<dbReference type="InterPro" id="IPR010415">
    <property type="entry name" value="LpxI_C"/>
</dbReference>
<dbReference type="Pfam" id="PF06230">
    <property type="entry name" value="LpxI_C"/>
    <property type="match status" value="1"/>
</dbReference>
<evidence type="ECO:0008006" key="5">
    <source>
        <dbReference type="Google" id="ProtNLM"/>
    </source>
</evidence>
<dbReference type="InterPro" id="IPR041255">
    <property type="entry name" value="LpxI_N"/>
</dbReference>
<dbReference type="Gene3D" id="3.40.50.20">
    <property type="match status" value="1"/>
</dbReference>
<evidence type="ECO:0000259" key="1">
    <source>
        <dbReference type="Pfam" id="PF06230"/>
    </source>
</evidence>
<organism evidence="3 4">
    <name type="scientific">Thalassovita taeanensis</name>
    <dbReference type="NCBI Taxonomy" id="657014"/>
    <lineage>
        <taxon>Bacteria</taxon>
        <taxon>Pseudomonadati</taxon>
        <taxon>Pseudomonadota</taxon>
        <taxon>Alphaproteobacteria</taxon>
        <taxon>Rhodobacterales</taxon>
        <taxon>Roseobacteraceae</taxon>
        <taxon>Thalassovita</taxon>
    </lineage>
</organism>
<dbReference type="Pfam" id="PF17930">
    <property type="entry name" value="LpxI_N"/>
    <property type="match status" value="1"/>
</dbReference>
<evidence type="ECO:0000313" key="3">
    <source>
        <dbReference type="EMBL" id="SEP63897.1"/>
    </source>
</evidence>
<evidence type="ECO:0000313" key="4">
    <source>
        <dbReference type="Proteomes" id="UP000198634"/>
    </source>
</evidence>